<dbReference type="Proteomes" id="UP000553193">
    <property type="component" value="Unassembled WGS sequence"/>
</dbReference>
<organism evidence="1 2">
    <name type="scientific">Roseococcus suduntuyensis</name>
    <dbReference type="NCBI Taxonomy" id="455361"/>
    <lineage>
        <taxon>Bacteria</taxon>
        <taxon>Pseudomonadati</taxon>
        <taxon>Pseudomonadota</taxon>
        <taxon>Alphaproteobacteria</taxon>
        <taxon>Acetobacterales</taxon>
        <taxon>Roseomonadaceae</taxon>
        <taxon>Roseococcus</taxon>
    </lineage>
</organism>
<sequence>MLPPAAPSPCVIIHGAPELAAVLALAGDRPPRLLSAPGAAAWWGVEGFRALLVAHDALPLGILDAADAPGHALAALRAGFQAVVLSPAVPVFPALAALFAGQGVTLLPEAPPALDLARVQLHKPQGQRHLARWLGLPRTPDLA</sequence>
<accession>A0A840AJ55</accession>
<dbReference type="AlphaFoldDB" id="A0A840AJ55"/>
<dbReference type="EMBL" id="JACIDJ010000008">
    <property type="protein sequence ID" value="MBB3900075.1"/>
    <property type="molecule type" value="Genomic_DNA"/>
</dbReference>
<proteinExistence type="predicted"/>
<name>A0A840AJ55_9PROT</name>
<reference evidence="1 2" key="1">
    <citation type="submission" date="2020-08" db="EMBL/GenBank/DDBJ databases">
        <title>Genomic Encyclopedia of Type Strains, Phase IV (KMG-IV): sequencing the most valuable type-strain genomes for metagenomic binning, comparative biology and taxonomic classification.</title>
        <authorList>
            <person name="Goeker M."/>
        </authorList>
    </citation>
    <scope>NUCLEOTIDE SEQUENCE [LARGE SCALE GENOMIC DNA]</scope>
    <source>
        <strain evidence="1 2">DSM 19979</strain>
    </source>
</reference>
<evidence type="ECO:0000313" key="2">
    <source>
        <dbReference type="Proteomes" id="UP000553193"/>
    </source>
</evidence>
<comment type="caution">
    <text evidence="1">The sequence shown here is derived from an EMBL/GenBank/DDBJ whole genome shotgun (WGS) entry which is preliminary data.</text>
</comment>
<evidence type="ECO:0000313" key="1">
    <source>
        <dbReference type="EMBL" id="MBB3900075.1"/>
    </source>
</evidence>
<dbReference type="RefSeq" id="WP_184386310.1">
    <property type="nucleotide sequence ID" value="NZ_JACIDJ010000008.1"/>
</dbReference>
<protein>
    <submittedName>
        <fullName evidence="1">Uncharacterized protein</fullName>
    </submittedName>
</protein>
<keyword evidence="2" id="KW-1185">Reference proteome</keyword>
<gene>
    <name evidence="1" type="ORF">GGQ83_003545</name>
</gene>